<keyword evidence="3" id="KW-0479">Metal-binding</keyword>
<dbReference type="Gene3D" id="3.40.50.140">
    <property type="match status" value="1"/>
</dbReference>
<comment type="catalytic activity">
    <reaction evidence="1 8">
        <text>ATP-independent breakage of single-stranded DNA, followed by passage and rejoining.</text>
        <dbReference type="EC" id="5.6.2.1"/>
    </reaction>
</comment>
<reference evidence="13" key="1">
    <citation type="journal article" date="2019" name="Int. J. Syst. Evol. Microbiol.">
        <title>The Global Catalogue of Microorganisms (GCM) 10K type strain sequencing project: providing services to taxonomists for standard genome sequencing and annotation.</title>
        <authorList>
            <consortium name="The Broad Institute Genomics Platform"/>
            <consortium name="The Broad Institute Genome Sequencing Center for Infectious Disease"/>
            <person name="Wu L."/>
            <person name="Ma J."/>
        </authorList>
    </citation>
    <scope>NUCLEOTIDE SEQUENCE [LARGE SCALE GENOMIC DNA]</scope>
    <source>
        <strain evidence="13">JCM 17068</strain>
    </source>
</reference>
<comment type="caution">
    <text evidence="12">The sequence shown here is derived from an EMBL/GenBank/DDBJ whole genome shotgun (WGS) entry which is preliminary data.</text>
</comment>
<proteinExistence type="inferred from homology"/>
<dbReference type="Proteomes" id="UP001500426">
    <property type="component" value="Unassembled WGS sequence"/>
</dbReference>
<feature type="active site" description="O-(5'-phospho-DNA)-tyrosine intermediate" evidence="8">
    <location>
        <position position="305"/>
    </location>
</feature>
<evidence type="ECO:0000259" key="10">
    <source>
        <dbReference type="PROSITE" id="PS50880"/>
    </source>
</evidence>
<evidence type="ECO:0000256" key="3">
    <source>
        <dbReference type="ARBA" id="ARBA00022723"/>
    </source>
</evidence>
<feature type="site" description="Interaction with DNA" evidence="8">
    <location>
        <position position="494"/>
    </location>
</feature>
<dbReference type="EC" id="5.6.2.1" evidence="8"/>
<evidence type="ECO:0000256" key="5">
    <source>
        <dbReference type="ARBA" id="ARBA00023029"/>
    </source>
</evidence>
<dbReference type="EMBL" id="BAABCS010000015">
    <property type="protein sequence ID" value="GAA4049393.1"/>
    <property type="molecule type" value="Genomic_DNA"/>
</dbReference>
<evidence type="ECO:0000256" key="1">
    <source>
        <dbReference type="ARBA" id="ARBA00000213"/>
    </source>
</evidence>
<keyword evidence="6 8" id="KW-0238">DNA-binding</keyword>
<feature type="site" description="Interaction with DNA" evidence="8">
    <location>
        <position position="164"/>
    </location>
</feature>
<accession>A0ABP7UPV0</accession>
<dbReference type="InterPro" id="IPR034149">
    <property type="entry name" value="TOPRIM_TopoI"/>
</dbReference>
<evidence type="ECO:0000256" key="6">
    <source>
        <dbReference type="ARBA" id="ARBA00023125"/>
    </source>
</evidence>
<dbReference type="SMART" id="SM00437">
    <property type="entry name" value="TOP1Ac"/>
    <property type="match status" value="1"/>
</dbReference>
<comment type="subunit">
    <text evidence="8">Monomer.</text>
</comment>
<evidence type="ECO:0000256" key="7">
    <source>
        <dbReference type="ARBA" id="ARBA00023235"/>
    </source>
</evidence>
<dbReference type="CDD" id="cd00186">
    <property type="entry name" value="TOP1Ac"/>
    <property type="match status" value="1"/>
</dbReference>
<dbReference type="SMART" id="SM00436">
    <property type="entry name" value="TOP1Bc"/>
    <property type="match status" value="1"/>
</dbReference>
<keyword evidence="4" id="KW-0460">Magnesium</keyword>
<dbReference type="Gene3D" id="1.10.460.10">
    <property type="entry name" value="Topoisomerase I, domain 2"/>
    <property type="match status" value="1"/>
</dbReference>
<sequence length="854" mass="96261">MISKTKNLKKKYTFAEQTKYIMAKNLVIVESPAKAKTIEKFLGSDYQVESSYGHIADLPSKEIGVDVENGFKPKYEVSADKKALVTKLRGLAKNADMVWLASDEDREGEAISWHLSEELKLDKNKTKRIVFHEITKNAILKAIDNPREIDYNLVNAQQARRVLDRLVGYELSPVLWRKIKGGLSAGRVQSVSVRLIVEREREIQNFKPVASYSVVAEFVNEAGRAFKAKLPKNFNTKKEAEDFLNKNIGSNYKVGDLETKPTKKSPTGPFTTSTLQQEAARKLYLPVGITMQLAQRLYEAGLITYMRTDSVNLSKEAMDAAQAEIIKSYGKEFSKPRTFTNKSKGAQEAHEAIRPTDMSRHTVNIDREQARLYDLIWKRTLASQMSDAELERTNVRIEANNHSEVFTASGEVIKFEGFLKVYLEGNDEDEEEQEGMLPAMKVNEKLSNNYITATERYSRPPSRYTEASLVKKLEELGIGRPSTYAPTISTIINRSYVEKGTLEGQERKYTQLTLQSGKVSDVILKENTGSDKGKLVPTDIGNIVTDFLVKNFEKILDYNFTAKVEQDFDEIAEGNINWTKMMQEFYDKFHPNVKDVEANADRESGERILGKHPESGKTVLVRLGKFGAMAQIGDSDDEDKKFASLRPEQNIGNITLEEALNLFLLPKALGTYKGEEVEVSLGRFGPFVRFGKVFVSLPKGEEPLDVDLERAKVLIDEKTQADAPIAVYKGEGVQKGTGRFGPFIKWNGIFINVSKKYNFDNLSQNDIEELIEDKLQKNIDKVIHNWEAEGILVQKARWGRSEITKGKIKIELSKDVDASKLTLAEVQEMIAKKTPAKKPAAKKAPAKKTTTKKK</sequence>
<dbReference type="PROSITE" id="PS52039">
    <property type="entry name" value="TOPO_IA_2"/>
    <property type="match status" value="1"/>
</dbReference>
<evidence type="ECO:0000259" key="11">
    <source>
        <dbReference type="PROSITE" id="PS52039"/>
    </source>
</evidence>
<organism evidence="12 13">
    <name type="scientific">Flavobacterium chungnamense</name>
    <dbReference type="NCBI Taxonomy" id="706182"/>
    <lineage>
        <taxon>Bacteria</taxon>
        <taxon>Pseudomonadati</taxon>
        <taxon>Bacteroidota</taxon>
        <taxon>Flavobacteriia</taxon>
        <taxon>Flavobacteriales</taxon>
        <taxon>Flavobacteriaceae</taxon>
        <taxon>Flavobacterium</taxon>
    </lineage>
</organism>
<dbReference type="InterPro" id="IPR003602">
    <property type="entry name" value="Topo_IA_DNA-bd_dom"/>
</dbReference>
<gene>
    <name evidence="8 12" type="primary">topA</name>
    <name evidence="12" type="ORF">GCM10022388_14140</name>
</gene>
<feature type="site" description="Interaction with DNA" evidence="8">
    <location>
        <position position="160"/>
    </location>
</feature>
<keyword evidence="13" id="KW-1185">Reference proteome</keyword>
<dbReference type="PROSITE" id="PS50880">
    <property type="entry name" value="TOPRIM"/>
    <property type="match status" value="1"/>
</dbReference>
<name>A0ABP7UPV0_9FLAO</name>
<keyword evidence="5 8" id="KW-0799">Topoisomerase</keyword>
<evidence type="ECO:0000256" key="9">
    <source>
        <dbReference type="SAM" id="MobiDB-lite"/>
    </source>
</evidence>
<feature type="region of interest" description="Interaction with DNA" evidence="8">
    <location>
        <begin position="184"/>
        <end position="189"/>
    </location>
</feature>
<dbReference type="SMART" id="SM00493">
    <property type="entry name" value="TOPRIM"/>
    <property type="match status" value="1"/>
</dbReference>
<evidence type="ECO:0000256" key="8">
    <source>
        <dbReference type="HAMAP-Rule" id="MF_00952"/>
    </source>
</evidence>
<dbReference type="InterPro" id="IPR023406">
    <property type="entry name" value="Topo_IA_AS"/>
</dbReference>
<dbReference type="InterPro" id="IPR013825">
    <property type="entry name" value="Topo_IA_cen_sub2"/>
</dbReference>
<feature type="site" description="Interaction with DNA" evidence="8">
    <location>
        <position position="169"/>
    </location>
</feature>
<dbReference type="Gene3D" id="2.70.20.10">
    <property type="entry name" value="Topoisomerase I, domain 3"/>
    <property type="match status" value="1"/>
</dbReference>
<feature type="domain" description="Topo IA-type catalytic" evidence="11">
    <location>
        <begin position="150"/>
        <end position="594"/>
    </location>
</feature>
<comment type="similarity">
    <text evidence="2 8">Belongs to the type IA topoisomerase family.</text>
</comment>
<dbReference type="NCBIfam" id="TIGR01051">
    <property type="entry name" value="topA_bact"/>
    <property type="match status" value="1"/>
</dbReference>
<dbReference type="InterPro" id="IPR025589">
    <property type="entry name" value="Toprim_C_rpt"/>
</dbReference>
<dbReference type="InterPro" id="IPR006171">
    <property type="entry name" value="TOPRIM_dom"/>
</dbReference>
<keyword evidence="7 8" id="KW-0413">Isomerase</keyword>
<dbReference type="Gene3D" id="1.10.290.10">
    <property type="entry name" value="Topoisomerase I, domain 4"/>
    <property type="match status" value="1"/>
</dbReference>
<protein>
    <recommendedName>
        <fullName evidence="8">DNA topoisomerase 1</fullName>
        <ecNumber evidence="8">5.6.2.1</ecNumber>
    </recommendedName>
    <alternativeName>
        <fullName evidence="8">DNA topoisomerase I</fullName>
    </alternativeName>
</protein>
<feature type="site" description="Interaction with DNA" evidence="8">
    <location>
        <position position="176"/>
    </location>
</feature>
<dbReference type="InterPro" id="IPR000380">
    <property type="entry name" value="Topo_IA"/>
</dbReference>
<dbReference type="CDD" id="cd03363">
    <property type="entry name" value="TOPRIM_TopoIA_TopoI"/>
    <property type="match status" value="1"/>
</dbReference>
<dbReference type="InterPro" id="IPR028612">
    <property type="entry name" value="Topoisom_1_IA"/>
</dbReference>
<feature type="site" description="Interaction with DNA" evidence="8">
    <location>
        <position position="307"/>
    </location>
</feature>
<dbReference type="InterPro" id="IPR013824">
    <property type="entry name" value="Topo_IA_cen_sub1"/>
</dbReference>
<dbReference type="InterPro" id="IPR013497">
    <property type="entry name" value="Topo_IA_cen"/>
</dbReference>
<evidence type="ECO:0000313" key="12">
    <source>
        <dbReference type="EMBL" id="GAA4049393.1"/>
    </source>
</evidence>
<dbReference type="PROSITE" id="PS00396">
    <property type="entry name" value="TOPO_IA_1"/>
    <property type="match status" value="1"/>
</dbReference>
<dbReference type="Pfam" id="PF01131">
    <property type="entry name" value="Topoisom_bac"/>
    <property type="match status" value="2"/>
</dbReference>
<feature type="compositionally biased region" description="Basic residues" evidence="9">
    <location>
        <begin position="834"/>
        <end position="854"/>
    </location>
</feature>
<dbReference type="SUPFAM" id="SSF56712">
    <property type="entry name" value="Prokaryotic type I DNA topoisomerase"/>
    <property type="match status" value="1"/>
</dbReference>
<dbReference type="InterPro" id="IPR005733">
    <property type="entry name" value="TopoI_bac-type"/>
</dbReference>
<dbReference type="PANTHER" id="PTHR42785">
    <property type="entry name" value="DNA TOPOISOMERASE, TYPE IA, CORE"/>
    <property type="match status" value="1"/>
</dbReference>
<dbReference type="InterPro" id="IPR013826">
    <property type="entry name" value="Topo_IA_cen_sub3"/>
</dbReference>
<feature type="site" description="Interaction with DNA" evidence="8">
    <location>
        <position position="161"/>
    </location>
</feature>
<evidence type="ECO:0000256" key="4">
    <source>
        <dbReference type="ARBA" id="ARBA00022842"/>
    </source>
</evidence>
<dbReference type="PRINTS" id="PR00417">
    <property type="entry name" value="PRTPISMRASEI"/>
</dbReference>
<evidence type="ECO:0000313" key="13">
    <source>
        <dbReference type="Proteomes" id="UP001500426"/>
    </source>
</evidence>
<dbReference type="InterPro" id="IPR023405">
    <property type="entry name" value="Topo_IA_core_domain"/>
</dbReference>
<feature type="site" description="Interaction with DNA" evidence="8">
    <location>
        <position position="54"/>
    </location>
</feature>
<feature type="region of interest" description="Disordered" evidence="9">
    <location>
        <begin position="832"/>
        <end position="854"/>
    </location>
</feature>
<dbReference type="HAMAP" id="MF_00952">
    <property type="entry name" value="Topoisom_1_prok"/>
    <property type="match status" value="1"/>
</dbReference>
<dbReference type="InterPro" id="IPR003601">
    <property type="entry name" value="Topo_IA_2"/>
</dbReference>
<dbReference type="Pfam" id="PF13368">
    <property type="entry name" value="Toprim_C_rpt"/>
    <property type="match status" value="2"/>
</dbReference>
<dbReference type="PANTHER" id="PTHR42785:SF1">
    <property type="entry name" value="DNA TOPOISOMERASE"/>
    <property type="match status" value="1"/>
</dbReference>
<dbReference type="Pfam" id="PF01751">
    <property type="entry name" value="Toprim"/>
    <property type="match status" value="1"/>
</dbReference>
<comment type="function">
    <text evidence="8">Releases the supercoiling and torsional tension of DNA, which is introduced during the DNA replication and transcription, by transiently cleaving and rejoining one strand of the DNA duplex. Introduces a single-strand break via transesterification at a target site in duplex DNA. The scissile phosphodiester is attacked by the catalytic tyrosine of the enzyme, resulting in the formation of a DNA-(5'-phosphotyrosyl)-enzyme intermediate and the expulsion of a 3'-OH DNA strand. The free DNA strand then undergoes passage around the unbroken strand, thus removing DNA supercoils. Finally, in the religation step, the DNA 3'-OH attacks the covalent intermediate to expel the active-site tyrosine and restore the DNA phosphodiester backbone.</text>
</comment>
<evidence type="ECO:0000256" key="2">
    <source>
        <dbReference type="ARBA" id="ARBA00009446"/>
    </source>
</evidence>
<feature type="domain" description="Toprim" evidence="10">
    <location>
        <begin position="24"/>
        <end position="134"/>
    </location>
</feature>